<gene>
    <name evidence="2" type="ORF">CTZ28_43170</name>
</gene>
<feature type="region of interest" description="Disordered" evidence="1">
    <location>
        <begin position="71"/>
        <end position="111"/>
    </location>
</feature>
<keyword evidence="3" id="KW-1185">Reference proteome</keyword>
<comment type="caution">
    <text evidence="2">The sequence shown here is derived from an EMBL/GenBank/DDBJ whole genome shotgun (WGS) entry which is preliminary data.</text>
</comment>
<reference evidence="2 3" key="1">
    <citation type="submission" date="2017-11" db="EMBL/GenBank/DDBJ databases">
        <title>Draft genome of actinobacteria isolated from guarana (Paullinia cupana (Mart.) Ducke.</title>
        <authorList>
            <person name="Siqueira K.A."/>
            <person name="Liotti R.G."/>
            <person name="Mendes T.A.O."/>
            <person name="Soares M.A."/>
        </authorList>
    </citation>
    <scope>NUCLEOTIDE SEQUENCE [LARGE SCALE GENOMIC DNA]</scope>
    <source>
        <strain evidence="2 3">193</strain>
    </source>
</reference>
<name>A0A3M0I1C5_9ACTN</name>
<dbReference type="EMBL" id="PENI01000051">
    <property type="protein sequence ID" value="RMB79879.1"/>
    <property type="molecule type" value="Genomic_DNA"/>
</dbReference>
<evidence type="ECO:0000313" key="3">
    <source>
        <dbReference type="Proteomes" id="UP000270471"/>
    </source>
</evidence>
<proteinExistence type="predicted"/>
<protein>
    <submittedName>
        <fullName evidence="2">Uncharacterized protein</fullName>
    </submittedName>
</protein>
<sequence length="111" mass="11956">MASCAGRCRLRPGRRRPQRRELRVRDLVRPRLPVGVAHGEWAPGLTCVLDARLPGSARAACVVLSAHVASGVSRGPTSSPGRSCRPAEAETGTEMREGARLIEPGPFVHQR</sequence>
<evidence type="ECO:0000313" key="2">
    <source>
        <dbReference type="EMBL" id="RMB79879.1"/>
    </source>
</evidence>
<organism evidence="2 3">
    <name type="scientific">Streptomyces shenzhenensis</name>
    <dbReference type="NCBI Taxonomy" id="943815"/>
    <lineage>
        <taxon>Bacteria</taxon>
        <taxon>Bacillati</taxon>
        <taxon>Actinomycetota</taxon>
        <taxon>Actinomycetes</taxon>
        <taxon>Kitasatosporales</taxon>
        <taxon>Streptomycetaceae</taxon>
        <taxon>Streptomyces</taxon>
    </lineage>
</organism>
<accession>A0A3M0I1C5</accession>
<dbReference type="Proteomes" id="UP000270471">
    <property type="component" value="Unassembled WGS sequence"/>
</dbReference>
<feature type="compositionally biased region" description="Basic and acidic residues" evidence="1">
    <location>
        <begin position="85"/>
        <end position="100"/>
    </location>
</feature>
<evidence type="ECO:0000256" key="1">
    <source>
        <dbReference type="SAM" id="MobiDB-lite"/>
    </source>
</evidence>
<dbReference type="AlphaFoldDB" id="A0A3M0I1C5"/>